<name>H5SNB9_9DEIN</name>
<reference evidence="1" key="1">
    <citation type="journal article" date="2005" name="Environ. Microbiol.">
        <title>Genetic and functional properties of uncultivated thermophilic crenarchaeotes from a subsurface gold mine as revealed by analysis of genome fragments.</title>
        <authorList>
            <person name="Nunoura T."/>
            <person name="Hirayama H."/>
            <person name="Takami H."/>
            <person name="Oida H."/>
            <person name="Nishi S."/>
            <person name="Shimamura S."/>
            <person name="Suzuki Y."/>
            <person name="Inagaki F."/>
            <person name="Takai K."/>
            <person name="Nealson K.H."/>
            <person name="Horikoshi K."/>
        </authorList>
    </citation>
    <scope>NUCLEOTIDE SEQUENCE</scope>
</reference>
<reference evidence="1" key="2">
    <citation type="journal article" date="2012" name="PLoS ONE">
        <title>A Deeply Branching Thermophilic Bacterium with an Ancient Acetyl-CoA Pathway Dominates a Subsurface Ecosystem.</title>
        <authorList>
            <person name="Takami H."/>
            <person name="Noguchi H."/>
            <person name="Takaki Y."/>
            <person name="Uchiyama I."/>
            <person name="Toyoda A."/>
            <person name="Nishi S."/>
            <person name="Chee G.-J."/>
            <person name="Arai W."/>
            <person name="Nunoura T."/>
            <person name="Itoh T."/>
            <person name="Hattori M."/>
            <person name="Takai K."/>
        </authorList>
    </citation>
    <scope>NUCLEOTIDE SEQUENCE</scope>
</reference>
<sequence length="283" mass="30322">MLGGSVFAQTQRFFGLAVGYDGTLYLGTSPNDTYSVVGRYLSFGYGQVLPEGYWVGLFLNTDLSWGGHLYLRREGTVSPLVPLGLMGIGFGLPGAYYVGLGVEGRGFGKVAPSLLWGVEASLGVEAVPFLELATLVAANPSLRAHFGVRYYPSGWGGESSVRTENLRLYPRLLAGLWPSFAVAYEGEGYALWATPYPDAVLVALGGHLYVGSFSLGLAAGSLLRLFGPPDRLLLAAPYVGYSWVLGRNLEGRLELFLPIFFPPDAGPYLLPIPIPSLALTFAL</sequence>
<gene>
    <name evidence="1" type="ORF">HGMM_F51G12C24</name>
</gene>
<evidence type="ECO:0000313" key="1">
    <source>
        <dbReference type="EMBL" id="BAL57655.1"/>
    </source>
</evidence>
<accession>H5SNB9</accession>
<organism evidence="1">
    <name type="scientific">uncultured Deinococcota bacterium</name>
    <dbReference type="NCBI Taxonomy" id="179882"/>
    <lineage>
        <taxon>Bacteria</taxon>
        <taxon>Thermotogati</taxon>
        <taxon>Deinococcota</taxon>
        <taxon>environmental samples</taxon>
    </lineage>
</organism>
<dbReference type="AlphaFoldDB" id="H5SNB9"/>
<proteinExistence type="predicted"/>
<dbReference type="EMBL" id="AP011781">
    <property type="protein sequence ID" value="BAL57655.1"/>
    <property type="molecule type" value="Genomic_DNA"/>
</dbReference>
<protein>
    <submittedName>
        <fullName evidence="1">Hypothetical conserved protein</fullName>
    </submittedName>
</protein>